<reference evidence="3" key="1">
    <citation type="submission" date="2016-11" db="EMBL/GenBank/DDBJ databases">
        <authorList>
            <person name="Varghese N."/>
            <person name="Submissions S."/>
        </authorList>
    </citation>
    <scope>NUCLEOTIDE SEQUENCE [LARGE SCALE GENOMIC DNA]</scope>
    <source>
        <strain evidence="3">DSM 2635</strain>
    </source>
</reference>
<evidence type="ECO:0000313" key="3">
    <source>
        <dbReference type="Proteomes" id="UP000243255"/>
    </source>
</evidence>
<dbReference type="Gene3D" id="1.20.58.1290">
    <property type="entry name" value="CarD-like, C-terminal domain"/>
    <property type="match status" value="1"/>
</dbReference>
<dbReference type="InterPro" id="IPR003711">
    <property type="entry name" value="CarD-like/TRCF_RID"/>
</dbReference>
<name>A0A1M5LRW6_9FIRM</name>
<dbReference type="Gene3D" id="2.40.10.170">
    <property type="match status" value="1"/>
</dbReference>
<dbReference type="SMART" id="SM01058">
    <property type="entry name" value="CarD_TRCF"/>
    <property type="match status" value="1"/>
</dbReference>
<dbReference type="EMBL" id="FQWX01000005">
    <property type="protein sequence ID" value="SHG67735.1"/>
    <property type="molecule type" value="Genomic_DNA"/>
</dbReference>
<accession>A0A1M5LRW6</accession>
<dbReference type="OrthoDB" id="9786074at2"/>
<proteinExistence type="predicted"/>
<dbReference type="STRING" id="1121321.SAMN04488530_10561"/>
<keyword evidence="3" id="KW-1185">Reference proteome</keyword>
<dbReference type="SUPFAM" id="SSF141259">
    <property type="entry name" value="CarD-like"/>
    <property type="match status" value="1"/>
</dbReference>
<gene>
    <name evidence="2" type="ORF">SAMN04488530_10561</name>
</gene>
<evidence type="ECO:0000313" key="2">
    <source>
        <dbReference type="EMBL" id="SHG67735.1"/>
    </source>
</evidence>
<dbReference type="InterPro" id="IPR042215">
    <property type="entry name" value="CarD-like_C"/>
</dbReference>
<feature type="domain" description="CarD-like/TRCF RNAP-interacting" evidence="1">
    <location>
        <begin position="1"/>
        <end position="101"/>
    </location>
</feature>
<dbReference type="AlphaFoldDB" id="A0A1M5LRW6"/>
<dbReference type="Proteomes" id="UP000243255">
    <property type="component" value="Unassembled WGS sequence"/>
</dbReference>
<dbReference type="RefSeq" id="WP_073124400.1">
    <property type="nucleotide sequence ID" value="NZ_BAABCH010000026.1"/>
</dbReference>
<organism evidence="2 3">
    <name type="scientific">Asaccharospora irregularis DSM 2635</name>
    <dbReference type="NCBI Taxonomy" id="1121321"/>
    <lineage>
        <taxon>Bacteria</taxon>
        <taxon>Bacillati</taxon>
        <taxon>Bacillota</taxon>
        <taxon>Clostridia</taxon>
        <taxon>Peptostreptococcales</taxon>
        <taxon>Peptostreptococcaceae</taxon>
        <taxon>Asaccharospora</taxon>
    </lineage>
</organism>
<sequence length="168" mass="19436">MYKIGELIIYGNEGVCKVEDIGVPDISGINKNKKYYTLKPVYENSKIFVPTNTNIFMRKVKTYEEIQKLIKSIPSIEEVECDEKNAKSLEAHYKKLLETHECIDLLTIITGVYEKKETAMKNGKKLSQVDIRFMKIAKSLIDEEFSVVLGILREEVQPYINEKVKMYS</sequence>
<evidence type="ECO:0000259" key="1">
    <source>
        <dbReference type="SMART" id="SM01058"/>
    </source>
</evidence>
<dbReference type="InterPro" id="IPR036101">
    <property type="entry name" value="CarD-like/TRCF_RID_sf"/>
</dbReference>
<protein>
    <submittedName>
        <fullName evidence="2">Transcriptional regulator, CarD family</fullName>
    </submittedName>
</protein>
<dbReference type="Pfam" id="PF02559">
    <property type="entry name" value="CarD_TRCF_RID"/>
    <property type="match status" value="1"/>
</dbReference>